<organism evidence="1 2">
    <name type="scientific">Helicobacter macacae MIT 99-5501</name>
    <dbReference type="NCBI Taxonomy" id="1357400"/>
    <lineage>
        <taxon>Bacteria</taxon>
        <taxon>Pseudomonadati</taxon>
        <taxon>Campylobacterota</taxon>
        <taxon>Epsilonproteobacteria</taxon>
        <taxon>Campylobacterales</taxon>
        <taxon>Helicobacteraceae</taxon>
        <taxon>Helicobacter</taxon>
    </lineage>
</organism>
<gene>
    <name evidence="1" type="ORF">HMPREF2086_00106</name>
</gene>
<dbReference type="EMBL" id="AZJI01000001">
    <property type="protein sequence ID" value="ETD24772.1"/>
    <property type="molecule type" value="Genomic_DNA"/>
</dbReference>
<dbReference type="PATRIC" id="fig|1357400.3.peg.153"/>
<comment type="caution">
    <text evidence="1">The sequence shown here is derived from an EMBL/GenBank/DDBJ whole genome shotgun (WGS) entry which is preliminary data.</text>
</comment>
<sequence>MVTFSLWFCLAMFAIMSAIIVKTFAFPTGMPKPKDTDSKKADF</sequence>
<dbReference type="STRING" id="1357400.HMPREF2086_00106"/>
<dbReference type="HOGENOM" id="CLU_3234433_0_0_7"/>
<protein>
    <submittedName>
        <fullName evidence="1">Uncharacterized protein</fullName>
    </submittedName>
</protein>
<evidence type="ECO:0000313" key="2">
    <source>
        <dbReference type="Proteomes" id="UP000018731"/>
    </source>
</evidence>
<proteinExistence type="predicted"/>
<name>V8CCE2_9HELI</name>
<dbReference type="RefSeq" id="WP_023926774.1">
    <property type="nucleotide sequence ID" value="NZ_KI669454.1"/>
</dbReference>
<reference evidence="1 2" key="1">
    <citation type="journal article" date="2014" name="Genome Announc.">
        <title>Draft genome sequences of six enterohepatic helicobacter species isolated from humans and one from rhesus macaques.</title>
        <authorList>
            <person name="Shen Z."/>
            <person name="Sheh A."/>
            <person name="Young S.K."/>
            <person name="Abouelliel A."/>
            <person name="Ward D.V."/>
            <person name="Earl A.M."/>
            <person name="Fox J.G."/>
        </authorList>
    </citation>
    <scope>NUCLEOTIDE SEQUENCE [LARGE SCALE GENOMIC DNA]</scope>
    <source>
        <strain evidence="1 2">MIT 99-5501</strain>
    </source>
</reference>
<accession>V8CCE2</accession>
<dbReference type="Proteomes" id="UP000018731">
    <property type="component" value="Unassembled WGS sequence"/>
</dbReference>
<evidence type="ECO:0000313" key="1">
    <source>
        <dbReference type="EMBL" id="ETD24772.1"/>
    </source>
</evidence>
<dbReference type="AlphaFoldDB" id="V8CCE2"/>
<keyword evidence="2" id="KW-1185">Reference proteome</keyword>